<accession>A0A8H4A2X8</accession>
<evidence type="ECO:0000256" key="1">
    <source>
        <dbReference type="ARBA" id="ARBA00004141"/>
    </source>
</evidence>
<dbReference type="EMBL" id="WTPW01002044">
    <property type="protein sequence ID" value="KAF0400040.1"/>
    <property type="molecule type" value="Genomic_DNA"/>
</dbReference>
<dbReference type="OrthoDB" id="9986677at2759"/>
<dbReference type="Pfam" id="PF03169">
    <property type="entry name" value="OPT"/>
    <property type="match status" value="2"/>
</dbReference>
<keyword evidence="3" id="KW-0813">Transport</keyword>
<evidence type="ECO:0000256" key="9">
    <source>
        <dbReference type="SAM" id="Phobius"/>
    </source>
</evidence>
<dbReference type="GO" id="GO:0015031">
    <property type="term" value="P:protein transport"/>
    <property type="evidence" value="ECO:0007669"/>
    <property type="project" value="UniProtKB-KW"/>
</dbReference>
<gene>
    <name evidence="10" type="ORF">F8M41_009617</name>
</gene>
<comment type="similarity">
    <text evidence="2">Belongs to the oligopeptide OPT transporter family.</text>
</comment>
<feature type="transmembrane region" description="Helical" evidence="9">
    <location>
        <begin position="375"/>
        <end position="394"/>
    </location>
</feature>
<dbReference type="Proteomes" id="UP000439903">
    <property type="component" value="Unassembled WGS sequence"/>
</dbReference>
<name>A0A8H4A2X8_GIGMA</name>
<evidence type="ECO:0000256" key="3">
    <source>
        <dbReference type="ARBA" id="ARBA00022448"/>
    </source>
</evidence>
<feature type="transmembrane region" description="Helical" evidence="9">
    <location>
        <begin position="661"/>
        <end position="686"/>
    </location>
</feature>
<evidence type="ECO:0000256" key="6">
    <source>
        <dbReference type="ARBA" id="ARBA00022927"/>
    </source>
</evidence>
<dbReference type="NCBIfam" id="TIGR00728">
    <property type="entry name" value="OPT_sfam"/>
    <property type="match status" value="1"/>
</dbReference>
<dbReference type="InterPro" id="IPR004813">
    <property type="entry name" value="OPT"/>
</dbReference>
<keyword evidence="6" id="KW-0653">Protein transport</keyword>
<evidence type="ECO:0000256" key="2">
    <source>
        <dbReference type="ARBA" id="ARBA00008807"/>
    </source>
</evidence>
<keyword evidence="7 9" id="KW-1133">Transmembrane helix</keyword>
<organism evidence="10 11">
    <name type="scientific">Gigaspora margarita</name>
    <dbReference type="NCBI Taxonomy" id="4874"/>
    <lineage>
        <taxon>Eukaryota</taxon>
        <taxon>Fungi</taxon>
        <taxon>Fungi incertae sedis</taxon>
        <taxon>Mucoromycota</taxon>
        <taxon>Glomeromycotina</taxon>
        <taxon>Glomeromycetes</taxon>
        <taxon>Diversisporales</taxon>
        <taxon>Gigasporaceae</taxon>
        <taxon>Gigaspora</taxon>
    </lineage>
</organism>
<feature type="transmembrane region" description="Helical" evidence="9">
    <location>
        <begin position="59"/>
        <end position="78"/>
    </location>
</feature>
<feature type="transmembrane region" description="Helical" evidence="9">
    <location>
        <begin position="452"/>
        <end position="473"/>
    </location>
</feature>
<evidence type="ECO:0000256" key="5">
    <source>
        <dbReference type="ARBA" id="ARBA00022856"/>
    </source>
</evidence>
<keyword evidence="8 9" id="KW-0472">Membrane</keyword>
<keyword evidence="5" id="KW-0571">Peptide transport</keyword>
<keyword evidence="4 9" id="KW-0812">Transmembrane</keyword>
<dbReference type="AlphaFoldDB" id="A0A8H4A2X8"/>
<sequence>MSSETTNNKIKESLYIDTNMKIHDEEKNFEKKSVDDYDNELILAAVNTNDDPTLPCLTFRFWVLSTLFTALGAVVSVISYFRSNILLYSIFFVILASYIMGKWMEKILPNKKFRIKNWEFSLNPGPFNYKEHVCIAAAAAASVVNVHYLEVILVQELFYNTRVNFLVGFMVLISMQMIGYGLVGFVRKYLVRPANIIWPQALVYATIYNTLHGNASQTNDKIRFFTIVFISVFVWQFVPEYIFPWLAGASILCLFGSNNNVVKILGSVYRGAGILGFSFDWNAIGEIFPLYTPWWSQVNCYIGNVLSIWIIAPLLYFNNVFDAQKFPFLSTSSFDKNGNKYNQTRIIDPATGALDVTAYENYSPVYLSATMAVNYSYYFMQFSATICHFILFSGKEVWKRYKKTREEEEENDIHCKMMNVYPEVPYYWYGAIFIVMVIIAIILSNANNVNLPWWGLLFTVALAAFMILPIGIIQAISNWQFKLNVITELVCGFILPGYPIANIYFKAYGTRTLFQCLYFIQDLKLEYWAIRIIINKKRSYIDGTEVDPTGQWAGLELQKANTASIVWGLIGARRTFGSDSIYNILLWGFLIGAFLPIPFYLLHRKFPKAKFNLVNTPVILYGLTRFPGTVPNFMITGFITSFLSQFYAFHYKNKWWQKYNYVMSAAFDSGAQIMTMVAFLCLSGIIRVPFPTWWGNDPSTQSEHCFPINSSPSKKG</sequence>
<comment type="caution">
    <text evidence="10">The sequence shown here is derived from an EMBL/GenBank/DDBJ whole genome shotgun (WGS) entry which is preliminary data.</text>
</comment>
<dbReference type="InterPro" id="IPR004648">
    <property type="entry name" value="Oligpept_transpt"/>
</dbReference>
<feature type="transmembrane region" description="Helical" evidence="9">
    <location>
        <begin position="426"/>
        <end position="446"/>
    </location>
</feature>
<keyword evidence="11" id="KW-1185">Reference proteome</keyword>
<dbReference type="PANTHER" id="PTHR22601">
    <property type="entry name" value="ISP4 LIKE PROTEIN"/>
    <property type="match status" value="1"/>
</dbReference>
<feature type="transmembrane region" description="Helical" evidence="9">
    <location>
        <begin position="630"/>
        <end position="649"/>
    </location>
</feature>
<reference evidence="10 11" key="1">
    <citation type="journal article" date="2019" name="Environ. Microbiol.">
        <title>At the nexus of three kingdoms: the genome of the mycorrhizal fungus Gigaspora margarita provides insights into plant, endobacterial and fungal interactions.</title>
        <authorList>
            <person name="Venice F."/>
            <person name="Ghignone S."/>
            <person name="Salvioli di Fossalunga A."/>
            <person name="Amselem J."/>
            <person name="Novero M."/>
            <person name="Xianan X."/>
            <person name="Sedzielewska Toro K."/>
            <person name="Morin E."/>
            <person name="Lipzen A."/>
            <person name="Grigoriev I.V."/>
            <person name="Henrissat B."/>
            <person name="Martin F.M."/>
            <person name="Bonfante P."/>
        </authorList>
    </citation>
    <scope>NUCLEOTIDE SEQUENCE [LARGE SCALE GENOMIC DNA]</scope>
    <source>
        <strain evidence="10 11">BEG34</strain>
    </source>
</reference>
<feature type="transmembrane region" description="Helical" evidence="9">
    <location>
        <begin position="222"/>
        <end position="238"/>
    </location>
</feature>
<dbReference type="GO" id="GO:0016020">
    <property type="term" value="C:membrane"/>
    <property type="evidence" value="ECO:0007669"/>
    <property type="project" value="UniProtKB-SubCell"/>
</dbReference>
<dbReference type="GO" id="GO:0035673">
    <property type="term" value="F:oligopeptide transmembrane transporter activity"/>
    <property type="evidence" value="ECO:0007669"/>
    <property type="project" value="InterPro"/>
</dbReference>
<feature type="transmembrane region" description="Helical" evidence="9">
    <location>
        <begin position="85"/>
        <end position="104"/>
    </location>
</feature>
<feature type="transmembrane region" description="Helical" evidence="9">
    <location>
        <begin position="165"/>
        <end position="186"/>
    </location>
</feature>
<evidence type="ECO:0000256" key="7">
    <source>
        <dbReference type="ARBA" id="ARBA00022989"/>
    </source>
</evidence>
<proteinExistence type="inferred from homology"/>
<protein>
    <submittedName>
        <fullName evidence="10">Opt family small oligopeptide transporter</fullName>
    </submittedName>
</protein>
<evidence type="ECO:0000313" key="11">
    <source>
        <dbReference type="Proteomes" id="UP000439903"/>
    </source>
</evidence>
<feature type="transmembrane region" description="Helical" evidence="9">
    <location>
        <begin position="298"/>
        <end position="317"/>
    </location>
</feature>
<evidence type="ECO:0000313" key="10">
    <source>
        <dbReference type="EMBL" id="KAF0400040.1"/>
    </source>
</evidence>
<evidence type="ECO:0000256" key="8">
    <source>
        <dbReference type="ARBA" id="ARBA00023136"/>
    </source>
</evidence>
<feature type="transmembrane region" description="Helical" evidence="9">
    <location>
        <begin position="581"/>
        <end position="602"/>
    </location>
</feature>
<comment type="subcellular location">
    <subcellularLocation>
        <location evidence="1">Membrane</location>
        <topology evidence="1">Multi-pass membrane protein</topology>
    </subcellularLocation>
</comment>
<evidence type="ECO:0000256" key="4">
    <source>
        <dbReference type="ARBA" id="ARBA00022692"/>
    </source>
</evidence>